<proteinExistence type="predicted"/>
<evidence type="ECO:0000313" key="1">
    <source>
        <dbReference type="EMBL" id="NHZ82281.1"/>
    </source>
</evidence>
<dbReference type="InterPro" id="IPR017734">
    <property type="entry name" value="T6SS_SciN"/>
</dbReference>
<dbReference type="InterPro" id="IPR038706">
    <property type="entry name" value="Type_VI_SciN-like_sf"/>
</dbReference>
<name>A0ABX0NGV4_9BURK</name>
<comment type="caution">
    <text evidence="1">The sequence shown here is derived from an EMBL/GenBank/DDBJ whole genome shotgun (WGS) entry which is preliminary data.</text>
</comment>
<dbReference type="Pfam" id="PF12790">
    <property type="entry name" value="T6SS-SciN"/>
    <property type="match status" value="1"/>
</dbReference>
<gene>
    <name evidence="1" type="primary">tssJ</name>
    <name evidence="1" type="ORF">F2P44_23810</name>
</gene>
<sequence>MCACPNSLIYPSIPCRPPRSGRFQLGDTVAVVKFHRKRHRAATTKASPYRIDFQAARDVNGDSRQRPSPVQVKVYALRSPASFQSADFFALQNQAETVLGKDLVEIEQIVLAPGGSRSIKKPGNPEVTAIGIVAEYRLLEKNKWREIITLPDPKQLNAFKFWQTLPDQFLLQVGINKGGIALIQKAK</sequence>
<keyword evidence="1" id="KW-0449">Lipoprotein</keyword>
<accession>A0ABX0NGV4</accession>
<dbReference type="Proteomes" id="UP000621455">
    <property type="component" value="Unassembled WGS sequence"/>
</dbReference>
<dbReference type="Gene3D" id="2.60.40.4150">
    <property type="entry name" value="Type VI secretion system, lipoprotein SciN"/>
    <property type="match status" value="1"/>
</dbReference>
<protein>
    <submittedName>
        <fullName evidence="1">Type VI secretion system lipoprotein TssJ</fullName>
    </submittedName>
</protein>
<dbReference type="NCBIfam" id="TIGR03352">
    <property type="entry name" value="VI_chp_3"/>
    <property type="match status" value="1"/>
</dbReference>
<dbReference type="EMBL" id="WHJG01000031">
    <property type="protein sequence ID" value="NHZ82281.1"/>
    <property type="molecule type" value="Genomic_DNA"/>
</dbReference>
<organism evidence="1 2">
    <name type="scientific">Massilia frigida</name>
    <dbReference type="NCBI Taxonomy" id="2609281"/>
    <lineage>
        <taxon>Bacteria</taxon>
        <taxon>Pseudomonadati</taxon>
        <taxon>Pseudomonadota</taxon>
        <taxon>Betaproteobacteria</taxon>
        <taxon>Burkholderiales</taxon>
        <taxon>Oxalobacteraceae</taxon>
        <taxon>Telluria group</taxon>
        <taxon>Massilia</taxon>
    </lineage>
</organism>
<keyword evidence="2" id="KW-1185">Reference proteome</keyword>
<reference evidence="1 2" key="1">
    <citation type="submission" date="2019-10" db="EMBL/GenBank/DDBJ databases">
        <title>Taxonomy of Antarctic Massilia spp.: description of Massilia rubra sp. nov., Massilia aquatica sp. nov., Massilia mucilaginosa sp. nov., Massilia frigida sp. nov. isolated from streams, lakes and regoliths.</title>
        <authorList>
            <person name="Holochova P."/>
            <person name="Sedlacek I."/>
            <person name="Kralova S."/>
            <person name="Maslanova I."/>
            <person name="Busse H.-J."/>
            <person name="Stankova E."/>
            <person name="Vrbovska V."/>
            <person name="Kovarovic V."/>
            <person name="Bartak M."/>
            <person name="Svec P."/>
            <person name="Pantucek R."/>
        </authorList>
    </citation>
    <scope>NUCLEOTIDE SEQUENCE [LARGE SCALE GENOMIC DNA]</scope>
    <source>
        <strain evidence="1 2">CCM 8695</strain>
    </source>
</reference>
<evidence type="ECO:0000313" key="2">
    <source>
        <dbReference type="Proteomes" id="UP000621455"/>
    </source>
</evidence>
<dbReference type="PANTHER" id="PTHR37625:SF4">
    <property type="entry name" value="OUTER MEMBRANE LIPOPROTEIN"/>
    <property type="match status" value="1"/>
</dbReference>
<dbReference type="PANTHER" id="PTHR37625">
    <property type="entry name" value="OUTER MEMBRANE LIPOPROTEIN-RELATED"/>
    <property type="match status" value="1"/>
</dbReference>